<dbReference type="EMBL" id="GBRH01277654">
    <property type="protein sequence ID" value="JAD20241.1"/>
    <property type="molecule type" value="Transcribed_RNA"/>
</dbReference>
<protein>
    <submittedName>
        <fullName evidence="1">Uncharacterized protein</fullName>
    </submittedName>
</protein>
<reference evidence="1" key="2">
    <citation type="journal article" date="2015" name="Data Brief">
        <title>Shoot transcriptome of the giant reed, Arundo donax.</title>
        <authorList>
            <person name="Barrero R.A."/>
            <person name="Guerrero F.D."/>
            <person name="Moolhuijzen P."/>
            <person name="Goolsby J.A."/>
            <person name="Tidwell J."/>
            <person name="Bellgard S.E."/>
            <person name="Bellgard M.I."/>
        </authorList>
    </citation>
    <scope>NUCLEOTIDE SEQUENCE</scope>
    <source>
        <tissue evidence="1">Shoot tissue taken approximately 20 cm above the soil surface</tissue>
    </source>
</reference>
<sequence>MASYSVQSVLEDKKLLESHV</sequence>
<evidence type="ECO:0000313" key="1">
    <source>
        <dbReference type="EMBL" id="JAD20241.1"/>
    </source>
</evidence>
<name>A0A0A8Y267_ARUDO</name>
<accession>A0A0A8Y267</accession>
<dbReference type="AlphaFoldDB" id="A0A0A8Y267"/>
<reference evidence="1" key="1">
    <citation type="submission" date="2014-09" db="EMBL/GenBank/DDBJ databases">
        <authorList>
            <person name="Magalhaes I.L.F."/>
            <person name="Oliveira U."/>
            <person name="Santos F.R."/>
            <person name="Vidigal T.H.D.A."/>
            <person name="Brescovit A.D."/>
            <person name="Santos A.J."/>
        </authorList>
    </citation>
    <scope>NUCLEOTIDE SEQUENCE</scope>
    <source>
        <tissue evidence="1">Shoot tissue taken approximately 20 cm above the soil surface</tissue>
    </source>
</reference>
<organism evidence="1">
    <name type="scientific">Arundo donax</name>
    <name type="common">Giant reed</name>
    <name type="synonym">Donax arundinaceus</name>
    <dbReference type="NCBI Taxonomy" id="35708"/>
    <lineage>
        <taxon>Eukaryota</taxon>
        <taxon>Viridiplantae</taxon>
        <taxon>Streptophyta</taxon>
        <taxon>Embryophyta</taxon>
        <taxon>Tracheophyta</taxon>
        <taxon>Spermatophyta</taxon>
        <taxon>Magnoliopsida</taxon>
        <taxon>Liliopsida</taxon>
        <taxon>Poales</taxon>
        <taxon>Poaceae</taxon>
        <taxon>PACMAD clade</taxon>
        <taxon>Arundinoideae</taxon>
        <taxon>Arundineae</taxon>
        <taxon>Arundo</taxon>
    </lineage>
</organism>
<proteinExistence type="predicted"/>